<evidence type="ECO:0000256" key="8">
    <source>
        <dbReference type="SAM" id="SignalP"/>
    </source>
</evidence>
<dbReference type="AlphaFoldDB" id="A0A0N4ZW26"/>
<organism evidence="9 10">
    <name type="scientific">Parastrongyloides trichosuri</name>
    <name type="common">Possum-specific nematode worm</name>
    <dbReference type="NCBI Taxonomy" id="131310"/>
    <lineage>
        <taxon>Eukaryota</taxon>
        <taxon>Metazoa</taxon>
        <taxon>Ecdysozoa</taxon>
        <taxon>Nematoda</taxon>
        <taxon>Chromadorea</taxon>
        <taxon>Rhabditida</taxon>
        <taxon>Tylenchina</taxon>
        <taxon>Panagrolaimomorpha</taxon>
        <taxon>Strongyloidoidea</taxon>
        <taxon>Strongyloididae</taxon>
        <taxon>Parastrongyloides</taxon>
    </lineage>
</organism>
<feature type="chain" id="PRO_5005892276" description="Fatty-acid and retinol-binding protein 1" evidence="8">
    <location>
        <begin position="20"/>
        <end position="177"/>
    </location>
</feature>
<evidence type="ECO:0000256" key="3">
    <source>
        <dbReference type="ARBA" id="ARBA00017453"/>
    </source>
</evidence>
<comment type="subcellular location">
    <subcellularLocation>
        <location evidence="1">Secreted</location>
    </subcellularLocation>
</comment>
<reference evidence="10" key="1">
    <citation type="submission" date="2017-02" db="UniProtKB">
        <authorList>
            <consortium name="WormBaseParasite"/>
        </authorList>
    </citation>
    <scope>IDENTIFICATION</scope>
</reference>
<evidence type="ECO:0000256" key="1">
    <source>
        <dbReference type="ARBA" id="ARBA00004613"/>
    </source>
</evidence>
<dbReference type="WBParaSite" id="PTRK_0001280600.1">
    <property type="protein sequence ID" value="PTRK_0001280600.1"/>
    <property type="gene ID" value="PTRK_0001280600"/>
</dbReference>
<keyword evidence="4" id="KW-0964">Secreted</keyword>
<evidence type="ECO:0000256" key="6">
    <source>
        <dbReference type="ARBA" id="ARBA00023054"/>
    </source>
</evidence>
<keyword evidence="9" id="KW-1185">Reference proteome</keyword>
<dbReference type="InterPro" id="IPR008632">
    <property type="entry name" value="Gp-FAR-1"/>
</dbReference>
<comment type="similarity">
    <text evidence="2">Belongs to the fatty-acid and retinol-binding protein (FARBP) family.</text>
</comment>
<evidence type="ECO:0000313" key="10">
    <source>
        <dbReference type="WBParaSite" id="PTRK_0001280600.1"/>
    </source>
</evidence>
<dbReference type="PANTHER" id="PTHR31418:SF7">
    <property type="entry name" value="FATTY-ACID AND RETINOL-BINDING PROTEIN 1"/>
    <property type="match status" value="1"/>
</dbReference>
<dbReference type="Gene3D" id="1.20.120.1100">
    <property type="match status" value="1"/>
</dbReference>
<dbReference type="GO" id="GO:0008289">
    <property type="term" value="F:lipid binding"/>
    <property type="evidence" value="ECO:0007669"/>
    <property type="project" value="UniProtKB-KW"/>
</dbReference>
<evidence type="ECO:0000256" key="2">
    <source>
        <dbReference type="ARBA" id="ARBA00006648"/>
    </source>
</evidence>
<keyword evidence="7" id="KW-0446">Lipid-binding</keyword>
<keyword evidence="5 8" id="KW-0732">Signal</keyword>
<proteinExistence type="inferred from homology"/>
<evidence type="ECO:0000256" key="5">
    <source>
        <dbReference type="ARBA" id="ARBA00022729"/>
    </source>
</evidence>
<dbReference type="Proteomes" id="UP000038045">
    <property type="component" value="Unplaced"/>
</dbReference>
<feature type="signal peptide" evidence="8">
    <location>
        <begin position="1"/>
        <end position="19"/>
    </location>
</feature>
<name>A0A0N4ZW26_PARTI</name>
<sequence>MISIKNIILICSLAIVISGKAVLQASNEALLTGILPEEMVEFTKDLTPDDIRILTELSTMKLQIGSQNELIEIIREKSPELAVKMEKVMTGIMKKYDHLSPEAQDFIKELGARLQGLKSIQPKDYSMEEFKTFAKEFLPAYHKLSQQAKDDLKSVFPMFDYLSGIIPNVIDTTKLDN</sequence>
<evidence type="ECO:0000313" key="9">
    <source>
        <dbReference type="Proteomes" id="UP000038045"/>
    </source>
</evidence>
<evidence type="ECO:0000256" key="4">
    <source>
        <dbReference type="ARBA" id="ARBA00022525"/>
    </source>
</evidence>
<protein>
    <recommendedName>
        <fullName evidence="3">Fatty-acid and retinol-binding protein 1</fullName>
    </recommendedName>
</protein>
<dbReference type="STRING" id="131310.A0A0N4ZW26"/>
<dbReference type="Pfam" id="PF05823">
    <property type="entry name" value="Gp-FAR-1"/>
    <property type="match status" value="1"/>
</dbReference>
<keyword evidence="6" id="KW-0175">Coiled coil</keyword>
<dbReference type="PANTHER" id="PTHR31418">
    <property type="entry name" value="FATTY-ACID AND RETINOL-BINDING PROTEIN 1"/>
    <property type="match status" value="1"/>
</dbReference>
<evidence type="ECO:0000256" key="7">
    <source>
        <dbReference type="ARBA" id="ARBA00023121"/>
    </source>
</evidence>
<accession>A0A0N4ZW26</accession>
<dbReference type="GO" id="GO:0005576">
    <property type="term" value="C:extracellular region"/>
    <property type="evidence" value="ECO:0007669"/>
    <property type="project" value="UniProtKB-SubCell"/>
</dbReference>